<dbReference type="SUPFAM" id="SSF51182">
    <property type="entry name" value="RmlC-like cupins"/>
    <property type="match status" value="1"/>
</dbReference>
<dbReference type="InterPro" id="IPR014710">
    <property type="entry name" value="RmlC-like_jellyroll"/>
</dbReference>
<dbReference type="Gene3D" id="2.60.120.10">
    <property type="entry name" value="Jelly Rolls"/>
    <property type="match status" value="1"/>
</dbReference>
<keyword evidence="2" id="KW-1185">Reference proteome</keyword>
<sequence>MEIIRKEAYKTTTWKGGITRQIFISPTDGDLAARRFDLRISSAIIDNTESDFSDFRGFTRYILPLEGEITLFKNDEYIPLSHNSFYQFEGNEKVRSENTQGAIDFNIIVRHGITVELGIFHNTQFTDSRPRLVFALDDCMIDDTSLAKHDTALLTESFQLKGKAVVVE</sequence>
<dbReference type="Proteomes" id="UP000682195">
    <property type="component" value="Chromosome 2"/>
</dbReference>
<gene>
    <name evidence="1" type="ORF">J5A58_08160</name>
</gene>
<dbReference type="PANTHER" id="PTHR37943:SF1">
    <property type="entry name" value="PROTEIN VES"/>
    <property type="match status" value="1"/>
</dbReference>
<name>A0ABX7XSZ8_9BACT</name>
<organism evidence="1 2">
    <name type="scientific">Prevotella melaninogenica</name>
    <dbReference type="NCBI Taxonomy" id="28132"/>
    <lineage>
        <taxon>Bacteria</taxon>
        <taxon>Pseudomonadati</taxon>
        <taxon>Bacteroidota</taxon>
        <taxon>Bacteroidia</taxon>
        <taxon>Bacteroidales</taxon>
        <taxon>Prevotellaceae</taxon>
        <taxon>Prevotella</taxon>
    </lineage>
</organism>
<reference evidence="1 2" key="1">
    <citation type="submission" date="2021-03" db="EMBL/GenBank/DDBJ databases">
        <title>Human Oral Microbial Genomes.</title>
        <authorList>
            <person name="Johnston C.D."/>
            <person name="Chen T."/>
            <person name="Dewhirst F.E."/>
        </authorList>
    </citation>
    <scope>NUCLEOTIDE SEQUENCE [LARGE SCALE GENOMIC DNA]</scope>
    <source>
        <strain evidence="1 2">F0054</strain>
    </source>
</reference>
<protein>
    <submittedName>
        <fullName evidence="1">HutD family protein</fullName>
    </submittedName>
</protein>
<proteinExistence type="predicted"/>
<accession>A0ABX7XSZ8</accession>
<dbReference type="InterPro" id="IPR011051">
    <property type="entry name" value="RmlC_Cupin_sf"/>
</dbReference>
<dbReference type="RefSeq" id="WP_211808584.1">
    <property type="nucleotide sequence ID" value="NZ_CP072362.1"/>
</dbReference>
<evidence type="ECO:0000313" key="1">
    <source>
        <dbReference type="EMBL" id="QUB76728.1"/>
    </source>
</evidence>
<dbReference type="InterPro" id="IPR010282">
    <property type="entry name" value="Uncharacterised_HutD/Ves"/>
</dbReference>
<dbReference type="Pfam" id="PF05962">
    <property type="entry name" value="HutD"/>
    <property type="match status" value="1"/>
</dbReference>
<dbReference type="PANTHER" id="PTHR37943">
    <property type="entry name" value="PROTEIN VES"/>
    <property type="match status" value="1"/>
</dbReference>
<dbReference type="EMBL" id="CP072362">
    <property type="protein sequence ID" value="QUB76728.1"/>
    <property type="molecule type" value="Genomic_DNA"/>
</dbReference>
<evidence type="ECO:0000313" key="2">
    <source>
        <dbReference type="Proteomes" id="UP000682195"/>
    </source>
</evidence>